<dbReference type="GeneID" id="104761897"/>
<keyword evidence="1" id="KW-0175">Coiled coil</keyword>
<organism evidence="2 3">
    <name type="scientific">Camelina sativa</name>
    <name type="common">False flax</name>
    <name type="synonym">Myagrum sativum</name>
    <dbReference type="NCBI Taxonomy" id="90675"/>
    <lineage>
        <taxon>Eukaryota</taxon>
        <taxon>Viridiplantae</taxon>
        <taxon>Streptophyta</taxon>
        <taxon>Embryophyta</taxon>
        <taxon>Tracheophyta</taxon>
        <taxon>Spermatophyta</taxon>
        <taxon>Magnoliopsida</taxon>
        <taxon>eudicotyledons</taxon>
        <taxon>Gunneridae</taxon>
        <taxon>Pentapetalae</taxon>
        <taxon>rosids</taxon>
        <taxon>malvids</taxon>
        <taxon>Brassicales</taxon>
        <taxon>Brassicaceae</taxon>
        <taxon>Camelineae</taxon>
        <taxon>Camelina</taxon>
    </lineage>
</organism>
<dbReference type="InterPro" id="IPR006735">
    <property type="entry name" value="Rtf2"/>
</dbReference>
<evidence type="ECO:0000313" key="3">
    <source>
        <dbReference type="RefSeq" id="XP_010483365.1"/>
    </source>
</evidence>
<feature type="coiled-coil region" evidence="1">
    <location>
        <begin position="250"/>
        <end position="291"/>
    </location>
</feature>
<name>A0ABM0XB75_CAMSA</name>
<evidence type="ECO:0000256" key="1">
    <source>
        <dbReference type="SAM" id="Coils"/>
    </source>
</evidence>
<dbReference type="Proteomes" id="UP000694864">
    <property type="component" value="Chromosome 18"/>
</dbReference>
<reference evidence="2" key="1">
    <citation type="journal article" date="2014" name="Nat. Commun.">
        <title>The emerging biofuel crop Camelina sativa retains a highly undifferentiated hexaploid genome structure.</title>
        <authorList>
            <person name="Kagale S."/>
            <person name="Koh C."/>
            <person name="Nixon J."/>
            <person name="Bollina V."/>
            <person name="Clarke W.E."/>
            <person name="Tuteja R."/>
            <person name="Spillane C."/>
            <person name="Robinson S.J."/>
            <person name="Links M.G."/>
            <person name="Clarke C."/>
            <person name="Higgins E.E."/>
            <person name="Huebert T."/>
            <person name="Sharpe A.G."/>
            <person name="Parkin I.A."/>
        </authorList>
    </citation>
    <scope>NUCLEOTIDE SEQUENCE [LARGE SCALE GENOMIC DNA]</scope>
    <source>
        <strain evidence="2">cv. DH55</strain>
    </source>
</reference>
<proteinExistence type="predicted"/>
<accession>A0ABM0XB75</accession>
<evidence type="ECO:0000313" key="2">
    <source>
        <dbReference type="Proteomes" id="UP000694864"/>
    </source>
</evidence>
<sequence length="401" mass="43722">MMHSRRQILVKSPDFNRTIALQLDPAQSVLTLSGITSLLESSSSHRNSLSDFCVALDGKLLNGSTRIQVSKLPSFSMLTLYPRLRGGGGDGGATGAESRDCYLNMYAEKKPDKVDRNEQRLSKWLNCALSNEPLAEPCVIDLLGNLFNKEALVHALLSKRVPKQFSHIEGLKDMVNIKLTPVAGSDGSSQDTTSSQFQCPVSGLEFNGKYKFFALRRCAHVMSSKALKEVKSSSCLVCHADVKESDKIVINGTEEEVSSLREKMEEEKAKLREKKAKLREEKAKLREMKGVSNKSQNGTAVVADTGAKVAKMADTGAKVAKMADTGAKVAKMADTGAKVAKRQMDDGNVNGNGITVKKFKAADKVPVNATKEVYASLFTSSKKKSDFRETYSCRSLPLGRN</sequence>
<dbReference type="RefSeq" id="XP_010483365.1">
    <property type="nucleotide sequence ID" value="XM_010485063.2"/>
</dbReference>
<reference evidence="3" key="2">
    <citation type="submission" date="2025-08" db="UniProtKB">
        <authorList>
            <consortium name="RefSeq"/>
        </authorList>
    </citation>
    <scope>IDENTIFICATION</scope>
    <source>
        <tissue evidence="3">Leaf</tissue>
    </source>
</reference>
<gene>
    <name evidence="3" type="primary">LOC104761897</name>
</gene>
<dbReference type="PANTHER" id="PTHR12775">
    <property type="entry name" value="PROTEIN C20ORF43 HOMOLOG"/>
    <property type="match status" value="1"/>
</dbReference>
<protein>
    <submittedName>
        <fullName evidence="3">Protein RTF2 homolog isoform X1</fullName>
    </submittedName>
</protein>
<dbReference type="CDD" id="cd16653">
    <property type="entry name" value="RING-like_Rtf2"/>
    <property type="match status" value="1"/>
</dbReference>
<keyword evidence="2" id="KW-1185">Reference proteome</keyword>
<dbReference type="InterPro" id="IPR027799">
    <property type="entry name" value="Rtf2_RING-finger"/>
</dbReference>
<dbReference type="PANTHER" id="PTHR12775:SF2">
    <property type="entry name" value="REPLICATION TERMINATION FACTOR 2"/>
    <property type="match status" value="1"/>
</dbReference>
<dbReference type="Pfam" id="PF04641">
    <property type="entry name" value="Rtf2"/>
    <property type="match status" value="1"/>
</dbReference>